<dbReference type="AlphaFoldDB" id="A0A2S5BFY6"/>
<dbReference type="InterPro" id="IPR009000">
    <property type="entry name" value="Transl_B-barrel_sf"/>
</dbReference>
<feature type="domain" description="Tr-type G" evidence="8">
    <location>
        <begin position="368"/>
        <end position="562"/>
    </location>
</feature>
<comment type="caution">
    <text evidence="9">The sequence shown here is derived from an EMBL/GenBank/DDBJ whole genome shotgun (WGS) entry which is preliminary data.</text>
</comment>
<dbReference type="InterPro" id="IPR044145">
    <property type="entry name" value="IF2_II"/>
</dbReference>
<dbReference type="SUPFAM" id="SSF52540">
    <property type="entry name" value="P-loop containing nucleoside triphosphate hydrolases"/>
    <property type="match status" value="1"/>
</dbReference>
<dbReference type="InterPro" id="IPR000795">
    <property type="entry name" value="T_Tr_GTP-bd_dom"/>
</dbReference>
<dbReference type="GO" id="GO:0005525">
    <property type="term" value="F:GTP binding"/>
    <property type="evidence" value="ECO:0007669"/>
    <property type="project" value="UniProtKB-KW"/>
</dbReference>
<evidence type="ECO:0000259" key="8">
    <source>
        <dbReference type="PROSITE" id="PS51722"/>
    </source>
</evidence>
<dbReference type="SUPFAM" id="SSF50447">
    <property type="entry name" value="Translation proteins"/>
    <property type="match status" value="2"/>
</dbReference>
<dbReference type="GO" id="GO:0003924">
    <property type="term" value="F:GTPase activity"/>
    <property type="evidence" value="ECO:0007669"/>
    <property type="project" value="InterPro"/>
</dbReference>
<name>A0A2S5BFY6_9BASI</name>
<feature type="region of interest" description="Disordered" evidence="7">
    <location>
        <begin position="1"/>
        <end position="248"/>
    </location>
</feature>
<comment type="similarity">
    <text evidence="1">Belongs to the TRAFAC class translation factor GTPase superfamily. Classic translation factor GTPase family. IF-2 subfamily.</text>
</comment>
<sequence>MAAALFARTSASTLRRLAGPSSPLAATSCPASSFSTTCPPQSQASDSSTGGANFLRSAPPRPRPATSDGGDGEWRPLQPRPPRQQQRSGGQNRPRSPSTASGSTNGSGGGGGVSGQRGAPRPSGPGGGNTNNYRRPGPPRSNAGAQSGRGPLSSSSSSMAPRMTNGPERDYAQKREHDRLRRVDPAKPKPGATSADHQRTQADRFARSAVAIGLDPSLVGSELDHHRERSRRYKGKGGPAGEPSGSDPVMLEPWQIKREQEQAAFAARQRQQAAARPKKIKAKQVLKKVELPSTLRLDNLVNILHERLFIVQRAAERIGLEDVRPDRLLTSEDASLLALELGFDPVIDDEAGFDLFPLPPSPPDLVTPRPPITGIFGHVDHGKTSLLDALRSTSVASGEAGGITQHIGAFEVGVESMVANLRAKADGTAAPAAKPLKDGEATITFLDTPGHAAFTAMRSRGAGVTDVAVLVVAADDGVKPQTEEVISLLKSAPDVGVVVALTKCDKPGIDTTRVKHELLAADIAVEELGGDVPCVEVSSLTGQGLAELVETISALAEVRELTAERDGRVEGRVIESRVEKGRGNVATVLVLRGCLRSTASLVAGNTWARVRTLLPPSGKAITSAYPGQPVEVTGWKDLPTAGDVVLEAATEDVAKRAVSNRLRRLEQEKMWSEVEIINEKQKRDAEVLAVRREEEEKAKAKGLRGNAVLHAGDLAVEQLSAGGEQVKELLLLIKADVSGTVEAVVGALEGIGNKEAKVKILTSAVGPVTQADVDMARTAGATIIGFNVKAPGSVMKDAAKGPIPVPVHTSPIIYRLVETVRNETAALLPKNVETRVHGEANVQMIFEISVKGRKQPIKIAGSKVFNGVFQKARKARVIRKGETLFTGPVSTLKQVKKDVTEIPKGVECGLALDGFDDWQVDDLVQSIEEVEVARAL</sequence>
<dbReference type="InterPro" id="IPR023115">
    <property type="entry name" value="TIF_IF2_dom3"/>
</dbReference>
<evidence type="ECO:0000256" key="2">
    <source>
        <dbReference type="ARBA" id="ARBA00022540"/>
    </source>
</evidence>
<feature type="compositionally biased region" description="Low complexity" evidence="7">
    <location>
        <begin position="83"/>
        <end position="104"/>
    </location>
</feature>
<protein>
    <recommendedName>
        <fullName evidence="8">Tr-type G domain-containing protein</fullName>
    </recommendedName>
</protein>
<dbReference type="Pfam" id="PF00009">
    <property type="entry name" value="GTP_EFTU"/>
    <property type="match status" value="1"/>
</dbReference>
<dbReference type="Pfam" id="PF22042">
    <property type="entry name" value="EF-G_D2"/>
    <property type="match status" value="1"/>
</dbReference>
<reference evidence="9 10" key="1">
    <citation type="journal article" date="2018" name="Front. Microbiol.">
        <title>Prospects for Fungal Bioremediation of Acidic Radioactive Waste Sites: Characterization and Genome Sequence of Rhodotorula taiwanensis MD1149.</title>
        <authorList>
            <person name="Tkavc R."/>
            <person name="Matrosova V.Y."/>
            <person name="Grichenko O.E."/>
            <person name="Gostincar C."/>
            <person name="Volpe R.P."/>
            <person name="Klimenkova P."/>
            <person name="Gaidamakova E.K."/>
            <person name="Zhou C.E."/>
            <person name="Stewart B.J."/>
            <person name="Lyman M.G."/>
            <person name="Malfatti S.A."/>
            <person name="Rubinfeld B."/>
            <person name="Courtot M."/>
            <person name="Singh J."/>
            <person name="Dalgard C.L."/>
            <person name="Hamilton T."/>
            <person name="Frey K.G."/>
            <person name="Gunde-Cimerman N."/>
            <person name="Dugan L."/>
            <person name="Daly M.J."/>
        </authorList>
    </citation>
    <scope>NUCLEOTIDE SEQUENCE [LARGE SCALE GENOMIC DNA]</scope>
    <source>
        <strain evidence="9 10">MD1149</strain>
    </source>
</reference>
<dbReference type="Gene3D" id="3.40.50.300">
    <property type="entry name" value="P-loop containing nucleotide triphosphate hydrolases"/>
    <property type="match status" value="1"/>
</dbReference>
<evidence type="ECO:0000256" key="4">
    <source>
        <dbReference type="ARBA" id="ARBA00022917"/>
    </source>
</evidence>
<evidence type="ECO:0000313" key="9">
    <source>
        <dbReference type="EMBL" id="POY75692.1"/>
    </source>
</evidence>
<dbReference type="GO" id="GO:0003743">
    <property type="term" value="F:translation initiation factor activity"/>
    <property type="evidence" value="ECO:0007669"/>
    <property type="project" value="UniProtKB-KW"/>
</dbReference>
<feature type="compositionally biased region" description="Gly residues" evidence="7">
    <location>
        <begin position="105"/>
        <end position="115"/>
    </location>
</feature>
<dbReference type="FunFam" id="3.40.50.300:FF:000019">
    <property type="entry name" value="Translation initiation factor IF-2"/>
    <property type="match status" value="1"/>
</dbReference>
<dbReference type="NCBIfam" id="TIGR00231">
    <property type="entry name" value="small_GTP"/>
    <property type="match status" value="1"/>
</dbReference>
<keyword evidence="5" id="KW-0342">GTP-binding</keyword>
<dbReference type="Gene3D" id="2.40.30.10">
    <property type="entry name" value="Translation factors"/>
    <property type="match status" value="2"/>
</dbReference>
<keyword evidence="4" id="KW-0648">Protein biosynthesis</keyword>
<keyword evidence="10" id="KW-1185">Reference proteome</keyword>
<dbReference type="GO" id="GO:0005737">
    <property type="term" value="C:cytoplasm"/>
    <property type="evidence" value="ECO:0007669"/>
    <property type="project" value="TreeGrafter"/>
</dbReference>
<proteinExistence type="inferred from homology"/>
<evidence type="ECO:0000256" key="3">
    <source>
        <dbReference type="ARBA" id="ARBA00022741"/>
    </source>
</evidence>
<dbReference type="OrthoDB" id="361630at2759"/>
<comment type="function">
    <text evidence="6">One of the essential components for the initiation of protein synthesis. Protects formylmethionyl-tRNA from spontaneous hydrolysis and promotes its binding to the 30S ribosomal subunits. Also involved in the hydrolysis of GTP during the formation of the 70S ribosomal complex.</text>
</comment>
<feature type="compositionally biased region" description="Basic and acidic residues" evidence="7">
    <location>
        <begin position="196"/>
        <end position="206"/>
    </location>
</feature>
<dbReference type="Pfam" id="PF11987">
    <property type="entry name" value="IF-2"/>
    <property type="match status" value="1"/>
</dbReference>
<dbReference type="PRINTS" id="PR00315">
    <property type="entry name" value="ELONGATNFCT"/>
</dbReference>
<dbReference type="InterPro" id="IPR053905">
    <property type="entry name" value="EF-G-like_DII"/>
</dbReference>
<dbReference type="EMBL" id="PJQD01000013">
    <property type="protein sequence ID" value="POY75692.1"/>
    <property type="molecule type" value="Genomic_DNA"/>
</dbReference>
<dbReference type="InterPro" id="IPR005225">
    <property type="entry name" value="Small_GTP-bd"/>
</dbReference>
<feature type="compositionally biased region" description="Polar residues" evidence="7">
    <location>
        <begin position="29"/>
        <end position="51"/>
    </location>
</feature>
<dbReference type="PROSITE" id="PS51722">
    <property type="entry name" value="G_TR_2"/>
    <property type="match status" value="1"/>
</dbReference>
<dbReference type="InterPro" id="IPR015760">
    <property type="entry name" value="TIF_IF2"/>
</dbReference>
<dbReference type="PANTHER" id="PTHR43381:SF20">
    <property type="entry name" value="TRANSLATION INITIATION FACTOR IF-2, MITOCHONDRIAL"/>
    <property type="match status" value="1"/>
</dbReference>
<evidence type="ECO:0000256" key="6">
    <source>
        <dbReference type="ARBA" id="ARBA00025162"/>
    </source>
</evidence>
<dbReference type="CDD" id="cd03702">
    <property type="entry name" value="IF2_mtIF2_II"/>
    <property type="match status" value="1"/>
</dbReference>
<dbReference type="STRING" id="741276.A0A2S5BFY6"/>
<dbReference type="FunFam" id="3.40.50.10050:FF:000001">
    <property type="entry name" value="Translation initiation factor IF-2"/>
    <property type="match status" value="1"/>
</dbReference>
<dbReference type="PANTHER" id="PTHR43381">
    <property type="entry name" value="TRANSLATION INITIATION FACTOR IF-2-RELATED"/>
    <property type="match status" value="1"/>
</dbReference>
<keyword evidence="3" id="KW-0547">Nucleotide-binding</keyword>
<dbReference type="InterPro" id="IPR027417">
    <property type="entry name" value="P-loop_NTPase"/>
</dbReference>
<dbReference type="SUPFAM" id="SSF52156">
    <property type="entry name" value="Initiation factor IF2/eIF5b, domain 3"/>
    <property type="match status" value="1"/>
</dbReference>
<feature type="compositionally biased region" description="Basic and acidic residues" evidence="7">
    <location>
        <begin position="167"/>
        <end position="187"/>
    </location>
</feature>
<gene>
    <name evidence="9" type="ORF">BMF94_1315</name>
</gene>
<keyword evidence="2" id="KW-0396">Initiation factor</keyword>
<organism evidence="9 10">
    <name type="scientific">Rhodotorula taiwanensis</name>
    <dbReference type="NCBI Taxonomy" id="741276"/>
    <lineage>
        <taxon>Eukaryota</taxon>
        <taxon>Fungi</taxon>
        <taxon>Dikarya</taxon>
        <taxon>Basidiomycota</taxon>
        <taxon>Pucciniomycotina</taxon>
        <taxon>Microbotryomycetes</taxon>
        <taxon>Sporidiobolales</taxon>
        <taxon>Sporidiobolaceae</taxon>
        <taxon>Rhodotorula</taxon>
    </lineage>
</organism>
<evidence type="ECO:0000256" key="5">
    <source>
        <dbReference type="ARBA" id="ARBA00023134"/>
    </source>
</evidence>
<dbReference type="FunFam" id="2.40.30.10:FF:000008">
    <property type="entry name" value="Translation initiation factor IF-2"/>
    <property type="match status" value="1"/>
</dbReference>
<evidence type="ECO:0000256" key="7">
    <source>
        <dbReference type="SAM" id="MobiDB-lite"/>
    </source>
</evidence>
<dbReference type="CDD" id="cd03692">
    <property type="entry name" value="mtIF2_IVc"/>
    <property type="match status" value="1"/>
</dbReference>
<accession>A0A2S5BFY6</accession>
<dbReference type="InterPro" id="IPR036925">
    <property type="entry name" value="TIF_IF2_dom3_sf"/>
</dbReference>
<evidence type="ECO:0000256" key="1">
    <source>
        <dbReference type="ARBA" id="ARBA00007733"/>
    </source>
</evidence>
<dbReference type="Gene3D" id="3.40.50.10050">
    <property type="entry name" value="Translation initiation factor IF- 2, domain 3"/>
    <property type="match status" value="1"/>
</dbReference>
<evidence type="ECO:0000313" key="10">
    <source>
        <dbReference type="Proteomes" id="UP000237144"/>
    </source>
</evidence>
<dbReference type="Proteomes" id="UP000237144">
    <property type="component" value="Unassembled WGS sequence"/>
</dbReference>
<dbReference type="CDD" id="cd01887">
    <property type="entry name" value="IF2_eIF5B"/>
    <property type="match status" value="1"/>
</dbReference>